<evidence type="ECO:0000313" key="2">
    <source>
        <dbReference type="EMBL" id="EEY34225.1"/>
    </source>
</evidence>
<accession>D0GNW9</accession>
<dbReference type="AlphaFoldDB" id="D0GNW9"/>
<gene>
    <name evidence="2" type="ORF">HMPREF0554_0822</name>
</gene>
<feature type="domain" description="Cyanophage baseplate Pam3 plug gp18" evidence="1">
    <location>
        <begin position="3"/>
        <end position="115"/>
    </location>
</feature>
<keyword evidence="3" id="KW-1185">Reference proteome</keyword>
<dbReference type="Proteomes" id="UP000004226">
    <property type="component" value="Unassembled WGS sequence"/>
</dbReference>
<dbReference type="Pfam" id="PF22479">
    <property type="entry name" value="Pam3_gp18"/>
    <property type="match status" value="1"/>
</dbReference>
<dbReference type="EMBL" id="ADAD01000177">
    <property type="protein sequence ID" value="EEY34225.1"/>
    <property type="molecule type" value="Genomic_DNA"/>
</dbReference>
<reference evidence="2 3" key="1">
    <citation type="submission" date="2009-10" db="EMBL/GenBank/DDBJ databases">
        <authorList>
            <person name="Harkins D.M."/>
            <person name="Madupu R."/>
            <person name="Durkin A.S."/>
            <person name="Torralba M."/>
            <person name="Methe B."/>
            <person name="Sutton G.G."/>
            <person name="Strausberg R.L."/>
            <person name="Nelson K.E."/>
        </authorList>
    </citation>
    <scope>NUCLEOTIDE SEQUENCE [LARGE SCALE GENOMIC DNA]</scope>
    <source>
        <strain evidence="2 3">F0264</strain>
    </source>
</reference>
<comment type="caution">
    <text evidence="2">The sequence shown here is derived from an EMBL/GenBank/DDBJ whole genome shotgun (WGS) entry which is preliminary data.</text>
</comment>
<evidence type="ECO:0000259" key="1">
    <source>
        <dbReference type="Pfam" id="PF22479"/>
    </source>
</evidence>
<proteinExistence type="predicted"/>
<evidence type="ECO:0000313" key="3">
    <source>
        <dbReference type="Proteomes" id="UP000004226"/>
    </source>
</evidence>
<name>D0GNW9_9FUSO</name>
<organism evidence="2 3">
    <name type="scientific">Pseudoleptotrichia goodfellowii F0264</name>
    <dbReference type="NCBI Taxonomy" id="596323"/>
    <lineage>
        <taxon>Bacteria</taxon>
        <taxon>Fusobacteriati</taxon>
        <taxon>Fusobacteriota</taxon>
        <taxon>Fusobacteriia</taxon>
        <taxon>Fusobacteriales</taxon>
        <taxon>Leptotrichiaceae</taxon>
        <taxon>Pseudoleptotrichia</taxon>
    </lineage>
</organism>
<dbReference type="InterPro" id="IPR054252">
    <property type="entry name" value="Pam3_gp18"/>
</dbReference>
<dbReference type="RefSeq" id="WP_006808203.1">
    <property type="nucleotide sequence ID" value="NZ_ADAD01000177.1"/>
</dbReference>
<sequence length="121" mass="14405">MRINLDKSLIPLKFTLRVLDENFQLHFKEHKMLINDDELNPIFKSRLYLDIYNEDNKLILKNEKLVYGVPVGLYLSRDKNNNTSTDFPNAYIFPFSNDGIEKEVNFDNLNNTVFIEFIERE</sequence>
<protein>
    <recommendedName>
        <fullName evidence="1">Cyanophage baseplate Pam3 plug gp18 domain-containing protein</fullName>
    </recommendedName>
</protein>